<protein>
    <recommendedName>
        <fullName evidence="5">Beta-lactamase-inhibitor-like PepSY-like domain-containing protein</fullName>
    </recommendedName>
</protein>
<evidence type="ECO:0000256" key="1">
    <source>
        <dbReference type="SAM" id="MobiDB-lite"/>
    </source>
</evidence>
<evidence type="ECO:0000256" key="2">
    <source>
        <dbReference type="SAM" id="SignalP"/>
    </source>
</evidence>
<keyword evidence="2" id="KW-0732">Signal</keyword>
<sequence>MKTNKYSLKITLGILLLSTAMAFANNNDPINKENEKDKTEMSSSESPMELNEEYLTVVHENASQEEVKFLSGIIAKWDVRNSSKFQAKREPFKTVFKSNKGFAEVTYDSQGRVNKVEKRLTNVVLPSQITKVIYKRYQDWTIVENKLSLSYKEGSVEKKTYEVTIMNGNKKKRIRVNA</sequence>
<feature type="region of interest" description="Disordered" evidence="1">
    <location>
        <begin position="27"/>
        <end position="47"/>
    </location>
</feature>
<gene>
    <name evidence="3" type="ORF">AABB81_10510</name>
</gene>
<dbReference type="RefSeq" id="WP_342160440.1">
    <property type="nucleotide sequence ID" value="NZ_JBCDNA010000002.1"/>
</dbReference>
<reference evidence="3 4" key="1">
    <citation type="submission" date="2024-04" db="EMBL/GenBank/DDBJ databases">
        <title>whole genome sequencing of Lutimonas vermicola strain IMCC1616.</title>
        <authorList>
            <person name="Bae S.S."/>
        </authorList>
    </citation>
    <scope>NUCLEOTIDE SEQUENCE [LARGE SCALE GENOMIC DNA]</scope>
    <source>
        <strain evidence="3 4">IMCC1616</strain>
    </source>
</reference>
<dbReference type="EMBL" id="JBCDNA010000002">
    <property type="protein sequence ID" value="MEL4456329.1"/>
    <property type="molecule type" value="Genomic_DNA"/>
</dbReference>
<feature type="compositionally biased region" description="Basic and acidic residues" evidence="1">
    <location>
        <begin position="30"/>
        <end position="40"/>
    </location>
</feature>
<organism evidence="3 4">
    <name type="scientific">Lutimonas vermicola</name>
    <dbReference type="NCBI Taxonomy" id="414288"/>
    <lineage>
        <taxon>Bacteria</taxon>
        <taxon>Pseudomonadati</taxon>
        <taxon>Bacteroidota</taxon>
        <taxon>Flavobacteriia</taxon>
        <taxon>Flavobacteriales</taxon>
        <taxon>Flavobacteriaceae</taxon>
        <taxon>Lutimonas</taxon>
    </lineage>
</organism>
<accession>A0ABU9L3X8</accession>
<dbReference type="SUPFAM" id="SSF160574">
    <property type="entry name" value="BT0923-like"/>
    <property type="match status" value="1"/>
</dbReference>
<feature type="signal peptide" evidence="2">
    <location>
        <begin position="1"/>
        <end position="24"/>
    </location>
</feature>
<name>A0ABU9L3X8_9FLAO</name>
<keyword evidence="4" id="KW-1185">Reference proteome</keyword>
<evidence type="ECO:0000313" key="4">
    <source>
        <dbReference type="Proteomes" id="UP001474120"/>
    </source>
</evidence>
<evidence type="ECO:0000313" key="3">
    <source>
        <dbReference type="EMBL" id="MEL4456329.1"/>
    </source>
</evidence>
<comment type="caution">
    <text evidence="3">The sequence shown here is derived from an EMBL/GenBank/DDBJ whole genome shotgun (WGS) entry which is preliminary data.</text>
</comment>
<evidence type="ECO:0008006" key="5">
    <source>
        <dbReference type="Google" id="ProtNLM"/>
    </source>
</evidence>
<feature type="chain" id="PRO_5045570493" description="Beta-lactamase-inhibitor-like PepSY-like domain-containing protein" evidence="2">
    <location>
        <begin position="25"/>
        <end position="178"/>
    </location>
</feature>
<dbReference type="Proteomes" id="UP001474120">
    <property type="component" value="Unassembled WGS sequence"/>
</dbReference>
<proteinExistence type="predicted"/>